<feature type="domain" description="NAD(P)-binding" evidence="1">
    <location>
        <begin position="10"/>
        <end position="71"/>
    </location>
</feature>
<dbReference type="InterPro" id="IPR036291">
    <property type="entry name" value="NAD(P)-bd_dom_sf"/>
</dbReference>
<evidence type="ECO:0000313" key="2">
    <source>
        <dbReference type="EMBL" id="KLJ10641.1"/>
    </source>
</evidence>
<name>A0A0H1BN91_9EURO</name>
<dbReference type="AlphaFoldDB" id="A0A0H1BN91"/>
<dbReference type="STRING" id="2060906.A0A0H1BN91"/>
<dbReference type="EMBL" id="LDEV01001938">
    <property type="protein sequence ID" value="KLJ10641.1"/>
    <property type="molecule type" value="Genomic_DNA"/>
</dbReference>
<dbReference type="Proteomes" id="UP000053573">
    <property type="component" value="Unassembled WGS sequence"/>
</dbReference>
<comment type="caution">
    <text evidence="2">The sequence shown here is derived from an EMBL/GenBank/DDBJ whole genome shotgun (WGS) entry which is preliminary data.</text>
</comment>
<organism evidence="2 3">
    <name type="scientific">Blastomyces silverae</name>
    <dbReference type="NCBI Taxonomy" id="2060906"/>
    <lineage>
        <taxon>Eukaryota</taxon>
        <taxon>Fungi</taxon>
        <taxon>Dikarya</taxon>
        <taxon>Ascomycota</taxon>
        <taxon>Pezizomycotina</taxon>
        <taxon>Eurotiomycetes</taxon>
        <taxon>Eurotiomycetidae</taxon>
        <taxon>Onygenales</taxon>
        <taxon>Ajellomycetaceae</taxon>
        <taxon>Blastomyces</taxon>
    </lineage>
</organism>
<sequence>MSNPRVLILGGHGKIARLLTPLLLNRSWDVISVIRNPDHANDILKLGRNKKGKVEVLVSSLDDVKSAEDAKAIVDRAKPDYVIWSA</sequence>
<dbReference type="SUPFAM" id="SSF51735">
    <property type="entry name" value="NAD(P)-binding Rossmann-fold domains"/>
    <property type="match status" value="1"/>
</dbReference>
<proteinExistence type="predicted"/>
<gene>
    <name evidence="2" type="ORF">EMPG_13984</name>
</gene>
<evidence type="ECO:0000313" key="3">
    <source>
        <dbReference type="Proteomes" id="UP000053573"/>
    </source>
</evidence>
<protein>
    <recommendedName>
        <fullName evidence="1">NAD(P)-binding domain-containing protein</fullName>
    </recommendedName>
</protein>
<dbReference type="OrthoDB" id="10254604at2759"/>
<accession>A0A0H1BN91</accession>
<dbReference type="InterPro" id="IPR016040">
    <property type="entry name" value="NAD(P)-bd_dom"/>
</dbReference>
<keyword evidence="3" id="KW-1185">Reference proteome</keyword>
<dbReference type="Gene3D" id="3.40.50.720">
    <property type="entry name" value="NAD(P)-binding Rossmann-like Domain"/>
    <property type="match status" value="1"/>
</dbReference>
<reference evidence="3" key="1">
    <citation type="journal article" date="2015" name="PLoS Genet.">
        <title>The dynamic genome and transcriptome of the human fungal pathogen Blastomyces and close relative Emmonsia.</title>
        <authorList>
            <person name="Munoz J.F."/>
            <person name="Gauthier G.M."/>
            <person name="Desjardins C.A."/>
            <person name="Gallo J.E."/>
            <person name="Holder J."/>
            <person name="Sullivan T.D."/>
            <person name="Marty A.J."/>
            <person name="Carmen J.C."/>
            <person name="Chen Z."/>
            <person name="Ding L."/>
            <person name="Gujja S."/>
            <person name="Magrini V."/>
            <person name="Misas E."/>
            <person name="Mitreva M."/>
            <person name="Priest M."/>
            <person name="Saif S."/>
            <person name="Whiston E.A."/>
            <person name="Young S."/>
            <person name="Zeng Q."/>
            <person name="Goldman W.E."/>
            <person name="Mardis E.R."/>
            <person name="Taylor J.W."/>
            <person name="McEwen J.G."/>
            <person name="Clay O.K."/>
            <person name="Klein B.S."/>
            <person name="Cuomo C.A."/>
        </authorList>
    </citation>
    <scope>NUCLEOTIDE SEQUENCE [LARGE SCALE GENOMIC DNA]</scope>
    <source>
        <strain evidence="3">UAMH 139</strain>
    </source>
</reference>
<dbReference type="Pfam" id="PF13460">
    <property type="entry name" value="NAD_binding_10"/>
    <property type="match status" value="1"/>
</dbReference>
<evidence type="ECO:0000259" key="1">
    <source>
        <dbReference type="Pfam" id="PF13460"/>
    </source>
</evidence>
<feature type="non-terminal residue" evidence="2">
    <location>
        <position position="86"/>
    </location>
</feature>